<organism evidence="1 2">
    <name type="scientific">Trametes sanguinea</name>
    <dbReference type="NCBI Taxonomy" id="158606"/>
    <lineage>
        <taxon>Eukaryota</taxon>
        <taxon>Fungi</taxon>
        <taxon>Dikarya</taxon>
        <taxon>Basidiomycota</taxon>
        <taxon>Agaricomycotina</taxon>
        <taxon>Agaricomycetes</taxon>
        <taxon>Polyporales</taxon>
        <taxon>Polyporaceae</taxon>
        <taxon>Trametes</taxon>
    </lineage>
</organism>
<dbReference type="Proteomes" id="UP001144978">
    <property type="component" value="Unassembled WGS sequence"/>
</dbReference>
<sequence length="1108" mass="121842">MLLLGAKRVEDKSALRSGSKKVCDMQTAGKPKDRETTVDAVHASTTTISRTRRPHRASSYSLMTVLSPPSARLPPIRRIHEHSVDVLESLLKYLRAIYNPPVRGTRRSGRKAVASSDLETACTVMLDAWDADFEGEDKNDSNNKDVYAALTSNPPLFALAAMGSEDELTYREAMAGPEREQWMKAMQEELEHIEKMDTYELVELPGDANVVGTVWARRKKHDENNCVVKYKARLCAQGFSQVYGVDYTQMSSPMARLSSFQLVLALAAANNWEIHQMDFKNAYLNGDLNEMIYMRQPPGFEDPNGPQLVWHLRKALYGLKQAELQWYRKVCALMDKISLTRSNFDPGIFYLLSEGVVIIIIIHVDNCTLVTNSSCLMVAFKAQLATRKISLSQRAYIDTLLVRFCMTDVNPLTIPADSHANLFAYDLTDEEHGTMRQKPYAQLIRSLMYAAIGTRPDIAFIVSTLACFMSDPALIHWEATKHVLHFLKGTRDHSLILGSIPNDLVGYKDADWAPQAHRHLISGFVFLLNGGAISWRSFKQPMIALSSTEAEYITASDAAQEAIWLHSLLAELTSPPSGPTLLEFEGKGRLSAKAGVLGVRERLFIFVGDYLLNLAAMRQPERPARCRQRQRLPCPHETHRHTLSSHSRACRQQHNHPPLLPYHEDGRGHTDEGATSTASPGFVVCPRLASGLRGSVGVQALTHAGCVSGVYAHRLSLSGISLSIVLLVSFHRSHIPPPLINGASVVPFTEAPFCPSFPYHRLVTIIIGVQCSFKQHAGIRGDLKWDLSESSLSTLGDGGNIPTITEAARAIELGGLSFTYGLNYITDIGTLAATVALAISDTVGLLHPTHNVPAMLQEASLITQELAEFEEAFVNYSGQAGKLICIDPCPPIQILGSLDQSPQLEVQNASDPRGGLVQADQVVLDVEASAVSVLTQCTRALPAFRIPMRNVVRLHNHHLHMPSTHCTTTSGTGSAIEANTRALSAVQDPVQPAAAAPKTSDVPDVHAPMDVCTSLNEGLLEYLDDHYAAAATELEELFCVPPPYGIAYREVLHWVRMGSLKNYHHACKHVAISTHYNDLQHANSLAEAEMDMLAVLSALCGSERLPTI</sequence>
<gene>
    <name evidence="1" type="ORF">NUW54_g2913</name>
</gene>
<accession>A0ACC1Q3V9</accession>
<keyword evidence="2" id="KW-1185">Reference proteome</keyword>
<proteinExistence type="predicted"/>
<evidence type="ECO:0000313" key="2">
    <source>
        <dbReference type="Proteomes" id="UP001144978"/>
    </source>
</evidence>
<reference evidence="1" key="1">
    <citation type="submission" date="2022-08" db="EMBL/GenBank/DDBJ databases">
        <title>Genome Sequence of Pycnoporus sanguineus.</title>
        <authorList>
            <person name="Buettner E."/>
        </authorList>
    </citation>
    <scope>NUCLEOTIDE SEQUENCE</scope>
    <source>
        <strain evidence="1">CG-C14</strain>
    </source>
</reference>
<evidence type="ECO:0000313" key="1">
    <source>
        <dbReference type="EMBL" id="KAJ3009092.1"/>
    </source>
</evidence>
<protein>
    <submittedName>
        <fullName evidence="1">Uncharacterized protein</fullName>
    </submittedName>
</protein>
<dbReference type="EMBL" id="JANSHE010000580">
    <property type="protein sequence ID" value="KAJ3009092.1"/>
    <property type="molecule type" value="Genomic_DNA"/>
</dbReference>
<name>A0ACC1Q3V9_9APHY</name>
<comment type="caution">
    <text evidence="1">The sequence shown here is derived from an EMBL/GenBank/DDBJ whole genome shotgun (WGS) entry which is preliminary data.</text>
</comment>